<protein>
    <submittedName>
        <fullName evidence="1">Uncharacterized protein</fullName>
    </submittedName>
</protein>
<dbReference type="AlphaFoldDB" id="A0A699XSQ3"/>
<evidence type="ECO:0000313" key="1">
    <source>
        <dbReference type="EMBL" id="GFD62909.1"/>
    </source>
</evidence>
<reference evidence="1" key="1">
    <citation type="journal article" date="2019" name="Sci. Rep.">
        <title>Draft genome of Tanacetum cinerariifolium, the natural source of mosquito coil.</title>
        <authorList>
            <person name="Yamashiro T."/>
            <person name="Shiraishi A."/>
            <person name="Satake H."/>
            <person name="Nakayama K."/>
        </authorList>
    </citation>
    <scope>NUCLEOTIDE SEQUENCE</scope>
</reference>
<name>A0A699XSQ3_TANCI</name>
<comment type="caution">
    <text evidence="1">The sequence shown here is derived from an EMBL/GenBank/DDBJ whole genome shotgun (WGS) entry which is preliminary data.</text>
</comment>
<proteinExistence type="predicted"/>
<dbReference type="EMBL" id="BKCJ011949434">
    <property type="protein sequence ID" value="GFD62909.1"/>
    <property type="molecule type" value="Genomic_DNA"/>
</dbReference>
<sequence>MIIPKFNRAKKLLYEIDELRAISGDVLEATGVQIPKDDLDNLQSMIEVETLELD</sequence>
<feature type="non-terminal residue" evidence="1">
    <location>
        <position position="54"/>
    </location>
</feature>
<organism evidence="1">
    <name type="scientific">Tanacetum cinerariifolium</name>
    <name type="common">Dalmatian daisy</name>
    <name type="synonym">Chrysanthemum cinerariifolium</name>
    <dbReference type="NCBI Taxonomy" id="118510"/>
    <lineage>
        <taxon>Eukaryota</taxon>
        <taxon>Viridiplantae</taxon>
        <taxon>Streptophyta</taxon>
        <taxon>Embryophyta</taxon>
        <taxon>Tracheophyta</taxon>
        <taxon>Spermatophyta</taxon>
        <taxon>Magnoliopsida</taxon>
        <taxon>eudicotyledons</taxon>
        <taxon>Gunneridae</taxon>
        <taxon>Pentapetalae</taxon>
        <taxon>asterids</taxon>
        <taxon>campanulids</taxon>
        <taxon>Asterales</taxon>
        <taxon>Asteraceae</taxon>
        <taxon>Asteroideae</taxon>
        <taxon>Anthemideae</taxon>
        <taxon>Anthemidinae</taxon>
        <taxon>Tanacetum</taxon>
    </lineage>
</organism>
<gene>
    <name evidence="1" type="ORF">Tci_934878</name>
</gene>
<accession>A0A699XSQ3</accession>